<accession>A0A7C9F5X4</accession>
<proteinExistence type="predicted"/>
<feature type="transmembrane region" description="Helical" evidence="1">
    <location>
        <begin position="169"/>
        <end position="198"/>
    </location>
</feature>
<evidence type="ECO:0000313" key="3">
    <source>
        <dbReference type="Proteomes" id="UP000479293"/>
    </source>
</evidence>
<gene>
    <name evidence="2" type="ORF">GBK04_09550</name>
</gene>
<protein>
    <submittedName>
        <fullName evidence="2">DUF975 family protein</fullName>
    </submittedName>
</protein>
<keyword evidence="1" id="KW-0472">Membrane</keyword>
<sequence>MEDKVLLIPPSIEGSLKYGWQKMKQYFLPLLLVVLVIAVANAPVDRIKEVTKDQTAHKTILQLIGAAYWLLLLPVFEYSADLLFVHAVRNQPLDFKNLLAGFRNYLDVVLAHLLTAALIGIALVALIIPGIIVACRLAFVSYLVMNKGLDPIAAVETSWKMTKGHGWEIFGLALTSILIFFVGLVCLIVGIFPALIWIKASFASLYEAVLIEQEGTLLP</sequence>
<keyword evidence="1" id="KW-1133">Transmembrane helix</keyword>
<feature type="transmembrane region" description="Helical" evidence="1">
    <location>
        <begin position="108"/>
        <end position="139"/>
    </location>
</feature>
<dbReference type="PANTHER" id="PTHR40076:SF1">
    <property type="entry name" value="MEMBRANE PROTEIN"/>
    <property type="match status" value="1"/>
</dbReference>
<keyword evidence="3" id="KW-1185">Reference proteome</keyword>
<name>A0A7C9F5X4_9BACT</name>
<reference evidence="2 3" key="1">
    <citation type="submission" date="2019-10" db="EMBL/GenBank/DDBJ databases">
        <title>Draft Genome Sequence of Cytophagaceae sp. SJW1-29.</title>
        <authorList>
            <person name="Choi A."/>
        </authorList>
    </citation>
    <scope>NUCLEOTIDE SEQUENCE [LARGE SCALE GENOMIC DNA]</scope>
    <source>
        <strain evidence="2 3">SJW1-29</strain>
    </source>
</reference>
<dbReference type="PANTHER" id="PTHR40076">
    <property type="entry name" value="MEMBRANE PROTEIN-RELATED"/>
    <property type="match status" value="1"/>
</dbReference>
<evidence type="ECO:0000256" key="1">
    <source>
        <dbReference type="SAM" id="Phobius"/>
    </source>
</evidence>
<dbReference type="Proteomes" id="UP000479293">
    <property type="component" value="Unassembled WGS sequence"/>
</dbReference>
<comment type="caution">
    <text evidence="2">The sequence shown here is derived from an EMBL/GenBank/DDBJ whole genome shotgun (WGS) entry which is preliminary data.</text>
</comment>
<evidence type="ECO:0000313" key="2">
    <source>
        <dbReference type="EMBL" id="MPR33606.1"/>
    </source>
</evidence>
<dbReference type="EMBL" id="WHLY01000002">
    <property type="protein sequence ID" value="MPR33606.1"/>
    <property type="molecule type" value="Genomic_DNA"/>
</dbReference>
<feature type="transmembrane region" description="Helical" evidence="1">
    <location>
        <begin position="65"/>
        <end position="88"/>
    </location>
</feature>
<keyword evidence="1" id="KW-0812">Transmembrane</keyword>
<feature type="transmembrane region" description="Helical" evidence="1">
    <location>
        <begin position="26"/>
        <end position="44"/>
    </location>
</feature>
<dbReference type="AlphaFoldDB" id="A0A7C9F5X4"/>
<dbReference type="RefSeq" id="WP_152758995.1">
    <property type="nucleotide sequence ID" value="NZ_WHLY01000002.1"/>
</dbReference>
<organism evidence="2 3">
    <name type="scientific">Salmonirosea aquatica</name>
    <dbReference type="NCBI Taxonomy" id="2654236"/>
    <lineage>
        <taxon>Bacteria</taxon>
        <taxon>Pseudomonadati</taxon>
        <taxon>Bacteroidota</taxon>
        <taxon>Cytophagia</taxon>
        <taxon>Cytophagales</taxon>
        <taxon>Spirosomataceae</taxon>
        <taxon>Salmonirosea</taxon>
    </lineage>
</organism>
<dbReference type="InterPro" id="IPR010380">
    <property type="entry name" value="DUF975"/>
</dbReference>